<dbReference type="InterPro" id="IPR017853">
    <property type="entry name" value="GH"/>
</dbReference>
<dbReference type="PANTHER" id="PTHR34154:SF3">
    <property type="entry name" value="ALKALI-SENSITIVE LINKAGE PROTEIN 1"/>
    <property type="match status" value="1"/>
</dbReference>
<evidence type="ECO:0000256" key="1">
    <source>
        <dbReference type="SAM" id="SignalP"/>
    </source>
</evidence>
<dbReference type="InterPro" id="IPR024655">
    <property type="entry name" value="Asl1_glyco_hydro_catalytic"/>
</dbReference>
<sequence length="265" mass="28970">MRTALRAALTVLLLLTLCAPAQAAVSKKGVTTWPFPAAGQALADVRVSWFWNWAVDKQGIPAPAGVEFVPQIWGERFVTDANLATAKREGKALLGFNEPDMAGQANMSVGRALDLWPRLVNTGLRLGAPGVAHSGDRPGSWLDQFMAGAKARNLRVDFIPLHWYGSDFSAAAVGHLRGYLQAVWDRYRKPIWLSEFALIDFTGPQPRYPSAQQQIDFIRNVTPMLNGLSFVERYAWFALPTDRSGTGLYPGAQPNSVGAAYRAAT</sequence>
<dbReference type="Pfam" id="PF11790">
    <property type="entry name" value="Glyco_hydro_cc"/>
    <property type="match status" value="1"/>
</dbReference>
<evidence type="ECO:0000313" key="3">
    <source>
        <dbReference type="EMBL" id="MBP2475151.1"/>
    </source>
</evidence>
<evidence type="ECO:0000313" key="4">
    <source>
        <dbReference type="Proteomes" id="UP001519363"/>
    </source>
</evidence>
<dbReference type="PANTHER" id="PTHR34154">
    <property type="entry name" value="ALKALI-SENSITIVE LINKAGE PROTEIN 1"/>
    <property type="match status" value="1"/>
</dbReference>
<proteinExistence type="predicted"/>
<comment type="caution">
    <text evidence="3">The sequence shown here is derived from an EMBL/GenBank/DDBJ whole genome shotgun (WGS) entry which is preliminary data.</text>
</comment>
<feature type="domain" description="Asl1-like glycosyl hydrolase catalytic" evidence="2">
    <location>
        <begin position="44"/>
        <end position="243"/>
    </location>
</feature>
<feature type="signal peptide" evidence="1">
    <location>
        <begin position="1"/>
        <end position="23"/>
    </location>
</feature>
<dbReference type="RefSeq" id="WP_086789998.1">
    <property type="nucleotide sequence ID" value="NZ_JAGIOO010000001.1"/>
</dbReference>
<feature type="chain" id="PRO_5047094211" description="Asl1-like glycosyl hydrolase catalytic domain-containing protein" evidence="1">
    <location>
        <begin position="24"/>
        <end position="265"/>
    </location>
</feature>
<name>A0ABS5AEY8_9PSEU</name>
<dbReference type="InterPro" id="IPR053183">
    <property type="entry name" value="ASL1"/>
</dbReference>
<dbReference type="SUPFAM" id="SSF51445">
    <property type="entry name" value="(Trans)glycosidases"/>
    <property type="match status" value="1"/>
</dbReference>
<gene>
    <name evidence="3" type="ORF">JOF53_004023</name>
</gene>
<evidence type="ECO:0000259" key="2">
    <source>
        <dbReference type="Pfam" id="PF11790"/>
    </source>
</evidence>
<organism evidence="3 4">
    <name type="scientific">Crossiella equi</name>
    <dbReference type="NCBI Taxonomy" id="130796"/>
    <lineage>
        <taxon>Bacteria</taxon>
        <taxon>Bacillati</taxon>
        <taxon>Actinomycetota</taxon>
        <taxon>Actinomycetes</taxon>
        <taxon>Pseudonocardiales</taxon>
        <taxon>Pseudonocardiaceae</taxon>
        <taxon>Crossiella</taxon>
    </lineage>
</organism>
<keyword evidence="4" id="KW-1185">Reference proteome</keyword>
<reference evidence="3 4" key="1">
    <citation type="submission" date="2021-03" db="EMBL/GenBank/DDBJ databases">
        <title>Sequencing the genomes of 1000 actinobacteria strains.</title>
        <authorList>
            <person name="Klenk H.-P."/>
        </authorList>
    </citation>
    <scope>NUCLEOTIDE SEQUENCE [LARGE SCALE GENOMIC DNA]</scope>
    <source>
        <strain evidence="3 4">DSM 44580</strain>
    </source>
</reference>
<dbReference type="Gene3D" id="3.20.20.80">
    <property type="entry name" value="Glycosidases"/>
    <property type="match status" value="1"/>
</dbReference>
<keyword evidence="1" id="KW-0732">Signal</keyword>
<accession>A0ABS5AEY8</accession>
<dbReference type="Proteomes" id="UP001519363">
    <property type="component" value="Unassembled WGS sequence"/>
</dbReference>
<dbReference type="EMBL" id="JAGIOO010000001">
    <property type="protein sequence ID" value="MBP2475151.1"/>
    <property type="molecule type" value="Genomic_DNA"/>
</dbReference>
<protein>
    <recommendedName>
        <fullName evidence="2">Asl1-like glycosyl hydrolase catalytic domain-containing protein</fullName>
    </recommendedName>
</protein>